<dbReference type="SUPFAM" id="SSF89260">
    <property type="entry name" value="Collagen-binding domain"/>
    <property type="match status" value="1"/>
</dbReference>
<proteinExistence type="predicted"/>
<reference evidence="2 3" key="1">
    <citation type="submission" date="2019-09" db="EMBL/GenBank/DDBJ databases">
        <title>Genome sequence of Hymenobacter sp. M3.</title>
        <authorList>
            <person name="Srinivasan S."/>
        </authorList>
    </citation>
    <scope>NUCLEOTIDE SEQUENCE [LARGE SCALE GENOMIC DNA]</scope>
    <source>
        <strain evidence="2 3">M3</strain>
    </source>
</reference>
<dbReference type="InterPro" id="IPR007280">
    <property type="entry name" value="Peptidase_C_arc/bac"/>
</dbReference>
<dbReference type="Pfam" id="PF00041">
    <property type="entry name" value="fn3"/>
    <property type="match status" value="4"/>
</dbReference>
<dbReference type="InterPro" id="IPR013783">
    <property type="entry name" value="Ig-like_fold"/>
</dbReference>
<accession>A0A7L4ZX40</accession>
<dbReference type="PANTHER" id="PTHR46708">
    <property type="entry name" value="TENASCIN"/>
    <property type="match status" value="1"/>
</dbReference>
<dbReference type="Gene3D" id="2.60.40.10">
    <property type="entry name" value="Immunoglobulins"/>
    <property type="match status" value="4"/>
</dbReference>
<keyword evidence="1" id="KW-0677">Repeat</keyword>
<protein>
    <submittedName>
        <fullName evidence="2">T9SS type A sorting domain-containing protein</fullName>
    </submittedName>
</protein>
<evidence type="ECO:0000313" key="2">
    <source>
        <dbReference type="EMBL" id="KAA9325508.1"/>
    </source>
</evidence>
<dbReference type="CDD" id="cd00063">
    <property type="entry name" value="FN3"/>
    <property type="match status" value="3"/>
</dbReference>
<dbReference type="Pfam" id="PF18962">
    <property type="entry name" value="Por_Secre_tail"/>
    <property type="match status" value="1"/>
</dbReference>
<sequence>MHKALLTGQPTPWLTFFRTLWPFRLRTALGRPAGWLAVVAWLLAAHGGTAQTVTVPAGNTGTSSSRFPLAGYFGYERTAMIYLNSEVSTVPVNVQSVAWYFTTKGTGTLGTTPVKVYIKETSTSSFAVATTVATEETGATLVYDGTLPAATFTNNTWITLPLPAPFYYTGSQNLEIIVETNATGGGNGESSGTKQLRYSTATNRAQIWATDTSPPTSTGSITSNRPNLQVVLGPPPSCLPPSGLTASNLTTTTADLSWTATGGGTFTLQYGPTGFNPVTGGTTVPNIAAGSYQLTGLTPNTAYQFYVTQNCGASNSTRTGPSSFTTPAPAPDYVISRNTGVSYTSIQSTGTSFTGWSSTSSTDDNVSGSTAIGFGFQYLGQTVTNFRVSTNGWLSFNTAQVPSGTDNYANTLGNGSANTMLAPFWEDLVLQGNAGTAAALAAAKLKYQLNGTAPNRVLTVEWAEMETFNNPGPNLNFQVKLYEGVNAIEYVYGNMSGFDGSNNYTYSYSLGLSGPSASNGQYLAQQVPNAAYFLNSNATTANTGANALAIVPSCNSSIRFVPGTFTAGTPPTVAAPTNDEPAGATALTVGTVPPTDFCAVYSSAGATASGSITTCSAATPGTPDDDVWYSFTLPTVSNVTVTLRSSGGYDGVLQLFSGTPGSLTAVSCVNATANGLTENYANAALAAGTYYVRVYHAGTGSGTSGSFVLAAYATPAPPANDECATATALTPNGTTCTPLSGTTIGATASSGAPTCTATTPGTPDDDVWYGFTATANAGTLTVQSGSGFDAVVQLYSGTCGTLSSLGCINGTSTGGAEVGNLTGLVVGQPYYVRVYHAGAGTGSGSFSICLVLPTCTDPTAVSVTGITSTSANLNFTAGNGAVDYAVTLTPQGGTAATITPAPTASPVALTSLTPSTQYTVTLRQNCAGGQQSGLITRTFTTAPANDDCAGATPITSIGVGTCGTALTGTNVSATSSTGVTAPGCASYAGGDVWYTVQVPANGIIQLETGSVSGSSVSDTGMEVYSGSCGSLTAIECDDDDSPTGAYSLIRLTGRTSGETLYVRVWEYSNDTFGSFSICAQTDAACSAPTNLTAGNLTSTSASISFTAGSGNTSYTVRYTALGDSISTTVTPAPTASPVALTGLTPNTQYTVTVVGNCSGGLTSTAATVTFTTLVPPPANDECAGATAISSIGVGTCGTPVNGTTIGATASAGAPTPTCANYTTGDVWYTVQVPANGVVQVETRSVTSSALVDTGMEMYSGSCGSLTAIECDDDDSPDGQFSLVRLSGRTPGETLYVRVWTYGTKDRGAFTVCAQTDPACTPPTVVAANSLTSTSASISFTASASATSYTVTYTPQGGSATTITPAPTASPVALTGLTPSTQYTVTVTSNCAGGLTAAASSITFTTRAPAPANDECASATPITSIGVGSCGTAVSGTNVGATASSTTGTPAPGCASYSGGDVWYSLTVPANGVVQVQTDQGSGTSLSDTGLALYSGSCGNLTLIGCDDDAGTGAFSLLRATGLTPGSTVYARVWEYGNDESGSFSICAQTDAPNLVVSSSQNLPGGTYNNVTITGTGALYLQGDLVVNGALVVQTGGSLSTNNSGTCATITGPGSFTLQSGAIFGICSPAGVSASGATGSVQVAGTRSFSSGALYVYNGAAAQVTGSGLPVQVRSLTVGNAGAGVTLSQALAVKEDLALLNGNLTTNGNGLTLLSDAAGTAVVNNTGGVVNGTAAVQRYISPALNAGAGYRHYSPPVSNTTVADLATSGFTPVVNDAYNSSATPNLVTPFPTVFGYDESRVLTSPATTYSAFDKGWFSPTALSDALQVGRGYTVNIPASQTVDFVGSLNNGLVSRPLARTGGANGGLHLVGNPYPSPLDWSQVLIPAGLDNAMYVYQSNSQYGGTYRSYINGFGDPLVATAQAFFVRVSPGSTSTTLALTNAARVTSFSATQPTFNRGPETRPVVQLALRGAGGTDDATIYFEAGATAGMDGRYDALKLQYNGGGVPSVFALAAGTQLSINGLPLLTTTTVVPLGVVVPQAGLFTFEANRLLNLPGAGVYLHDDVTGLDVDLRQQPTYTFSATAAAVLTTRFSLRFEPTRPTANQTGLDAASVSVYPNPAHQSFTLLMPAVTGAKHLQATLYNSIGQQVLQQSATLSAAGAQVQINVSHLATGVYTLRILAGDAVVAKRVTID</sequence>
<dbReference type="InterPro" id="IPR056600">
    <property type="entry name" value="GBD_T9SS_assoc"/>
</dbReference>
<evidence type="ECO:0000256" key="1">
    <source>
        <dbReference type="ARBA" id="ARBA00022737"/>
    </source>
</evidence>
<dbReference type="RefSeq" id="WP_151080663.1">
    <property type="nucleotide sequence ID" value="NZ_CP047647.1"/>
</dbReference>
<dbReference type="InterPro" id="IPR003961">
    <property type="entry name" value="FN3_dom"/>
</dbReference>
<dbReference type="Proteomes" id="UP000326380">
    <property type="component" value="Unassembled WGS sequence"/>
</dbReference>
<name>A0A7L4ZX40_9BACT</name>
<dbReference type="Gene3D" id="2.60.120.380">
    <property type="match status" value="4"/>
</dbReference>
<keyword evidence="3" id="KW-1185">Reference proteome</keyword>
<dbReference type="InterPro" id="IPR036116">
    <property type="entry name" value="FN3_sf"/>
</dbReference>
<dbReference type="NCBIfam" id="TIGR04183">
    <property type="entry name" value="Por_Secre_tail"/>
    <property type="match status" value="1"/>
</dbReference>
<dbReference type="SMART" id="SM00060">
    <property type="entry name" value="FN3"/>
    <property type="match status" value="5"/>
</dbReference>
<dbReference type="InterPro" id="IPR050991">
    <property type="entry name" value="ECM_Regulatory_Proteins"/>
</dbReference>
<dbReference type="Pfam" id="PF04151">
    <property type="entry name" value="PPC"/>
    <property type="match status" value="1"/>
</dbReference>
<evidence type="ECO:0000313" key="3">
    <source>
        <dbReference type="Proteomes" id="UP000326380"/>
    </source>
</evidence>
<comment type="caution">
    <text evidence="2">The sequence shown here is derived from an EMBL/GenBank/DDBJ whole genome shotgun (WGS) entry which is preliminary data.</text>
</comment>
<dbReference type="InterPro" id="IPR026444">
    <property type="entry name" value="Secre_tail"/>
</dbReference>
<dbReference type="EMBL" id="VTWU01000009">
    <property type="protein sequence ID" value="KAA9325508.1"/>
    <property type="molecule type" value="Genomic_DNA"/>
</dbReference>
<dbReference type="PROSITE" id="PS50853">
    <property type="entry name" value="FN3"/>
    <property type="match status" value="4"/>
</dbReference>
<gene>
    <name evidence="2" type="ORF">F0P96_19435</name>
</gene>
<organism evidence="2 3">
    <name type="scientific">Hymenobacter busanensis</name>
    <dbReference type="NCBI Taxonomy" id="2607656"/>
    <lineage>
        <taxon>Bacteria</taxon>
        <taxon>Pseudomonadati</taxon>
        <taxon>Bacteroidota</taxon>
        <taxon>Cytophagia</taxon>
        <taxon>Cytophagales</taxon>
        <taxon>Hymenobacteraceae</taxon>
        <taxon>Hymenobacter</taxon>
    </lineage>
</organism>
<dbReference type="SUPFAM" id="SSF49265">
    <property type="entry name" value="Fibronectin type III"/>
    <property type="match status" value="3"/>
</dbReference>
<dbReference type="PANTHER" id="PTHR46708:SF2">
    <property type="entry name" value="FIBRONECTIN TYPE-III DOMAIN-CONTAINING PROTEIN"/>
    <property type="match status" value="1"/>
</dbReference>
<dbReference type="Pfam" id="PF23759">
    <property type="entry name" value="GBD_T9SS_assoc"/>
    <property type="match status" value="4"/>
</dbReference>